<comment type="caution">
    <text evidence="2">The sequence shown here is derived from an EMBL/GenBank/DDBJ whole genome shotgun (WGS) entry which is preliminary data.</text>
</comment>
<keyword evidence="3" id="KW-1185">Reference proteome</keyword>
<dbReference type="Proteomes" id="UP000237755">
    <property type="component" value="Unassembled WGS sequence"/>
</dbReference>
<evidence type="ECO:0000313" key="2">
    <source>
        <dbReference type="EMBL" id="PPL18753.1"/>
    </source>
</evidence>
<reference evidence="2 3" key="1">
    <citation type="journal article" date="2008" name="Int. J. Syst. Evol. Microbiol.">
        <title>Leifsonia pindariensis sp. nov., isolated from the Pindari glacier of the Indian Himalayas, and emended description of the genus Leifsonia.</title>
        <authorList>
            <person name="Reddy G.S."/>
            <person name="Prabagaran S.R."/>
            <person name="Shivaji S."/>
        </authorList>
    </citation>
    <scope>NUCLEOTIDE SEQUENCE [LARGE SCALE GENOMIC DNA]</scope>
    <source>
        <strain evidence="2 3">PON 10</strain>
    </source>
</reference>
<evidence type="ECO:0000259" key="1">
    <source>
        <dbReference type="Pfam" id="PF04471"/>
    </source>
</evidence>
<feature type="domain" description="Restriction endonuclease type IV Mrr" evidence="1">
    <location>
        <begin position="4"/>
        <end position="80"/>
    </location>
</feature>
<proteinExistence type="predicted"/>
<organism evidence="2 3">
    <name type="scientific">Microterricola pindariensis</name>
    <dbReference type="NCBI Taxonomy" id="478010"/>
    <lineage>
        <taxon>Bacteria</taxon>
        <taxon>Bacillati</taxon>
        <taxon>Actinomycetota</taxon>
        <taxon>Actinomycetes</taxon>
        <taxon>Micrococcales</taxon>
        <taxon>Microbacteriaceae</taxon>
        <taxon>Microterricola</taxon>
    </lineage>
</organism>
<dbReference type="Pfam" id="PF04471">
    <property type="entry name" value="Mrr_cat"/>
    <property type="match status" value="1"/>
</dbReference>
<evidence type="ECO:0000313" key="3">
    <source>
        <dbReference type="Proteomes" id="UP000237755"/>
    </source>
</evidence>
<name>A0ABX5AV24_9MICO</name>
<dbReference type="Gene3D" id="3.40.1350.10">
    <property type="match status" value="1"/>
</dbReference>
<sequence length="128" mass="13736">MRWLGVRDAETTRGGADGGVEVTSGQFVAQVKIYDAKTGSIGIDAVRQIAAIEAAEQRKTIFFATCRYTDEAIKFAEAAGVLSFWFSAVGNGAQLAPRTDLTPDFASAAVPDTCQYPKWRNDVEAGRA</sequence>
<dbReference type="InterPro" id="IPR007560">
    <property type="entry name" value="Restrct_endonuc_IV_Mrr"/>
</dbReference>
<gene>
    <name evidence="2" type="ORF">GY24_09580</name>
</gene>
<dbReference type="EMBL" id="MPZN01000027">
    <property type="protein sequence ID" value="PPL18753.1"/>
    <property type="molecule type" value="Genomic_DNA"/>
</dbReference>
<accession>A0ABX5AV24</accession>
<dbReference type="InterPro" id="IPR011856">
    <property type="entry name" value="tRNA_endonuc-like_dom_sf"/>
</dbReference>
<protein>
    <recommendedName>
        <fullName evidence="1">Restriction endonuclease type IV Mrr domain-containing protein</fullName>
    </recommendedName>
</protein>